<comment type="caution">
    <text evidence="1">The sequence shown here is derived from an EMBL/GenBank/DDBJ whole genome shotgun (WGS) entry which is preliminary data.</text>
</comment>
<feature type="non-terminal residue" evidence="1">
    <location>
        <position position="111"/>
    </location>
</feature>
<proteinExistence type="predicted"/>
<evidence type="ECO:0000313" key="1">
    <source>
        <dbReference type="EMBL" id="KHN72904.1"/>
    </source>
</evidence>
<evidence type="ECO:0000313" key="2">
    <source>
        <dbReference type="Proteomes" id="UP000031036"/>
    </source>
</evidence>
<name>A0A0B2UUH8_TOXCA</name>
<keyword evidence="2" id="KW-1185">Reference proteome</keyword>
<dbReference type="Proteomes" id="UP000031036">
    <property type="component" value="Unassembled WGS sequence"/>
</dbReference>
<accession>A0A0B2UUH8</accession>
<organism evidence="1 2">
    <name type="scientific">Toxocara canis</name>
    <name type="common">Canine roundworm</name>
    <dbReference type="NCBI Taxonomy" id="6265"/>
    <lineage>
        <taxon>Eukaryota</taxon>
        <taxon>Metazoa</taxon>
        <taxon>Ecdysozoa</taxon>
        <taxon>Nematoda</taxon>
        <taxon>Chromadorea</taxon>
        <taxon>Rhabditida</taxon>
        <taxon>Spirurina</taxon>
        <taxon>Ascaridomorpha</taxon>
        <taxon>Ascaridoidea</taxon>
        <taxon>Toxocaridae</taxon>
        <taxon>Toxocara</taxon>
    </lineage>
</organism>
<sequence>MRKRGWSPRSTLSLHYYYMVAMMVHCAPTVRLPCGSMLCTKQVQSRGKGSGREKDKWRMRDSRDKAGIVVLTRKPMRPRREQTFYASDFAIRIGERSQNTLNRLESHLQHR</sequence>
<dbReference type="EMBL" id="JPKZ01003185">
    <property type="protein sequence ID" value="KHN72904.1"/>
    <property type="molecule type" value="Genomic_DNA"/>
</dbReference>
<gene>
    <name evidence="1" type="ORF">Tcan_01112</name>
</gene>
<protein>
    <submittedName>
        <fullName evidence="1">Uncharacterized protein</fullName>
    </submittedName>
</protein>
<dbReference type="AlphaFoldDB" id="A0A0B2UUH8"/>
<reference evidence="1 2" key="1">
    <citation type="submission" date="2014-11" db="EMBL/GenBank/DDBJ databases">
        <title>Genetic blueprint of the zoonotic pathogen Toxocara canis.</title>
        <authorList>
            <person name="Zhu X.-Q."/>
            <person name="Korhonen P.K."/>
            <person name="Cai H."/>
            <person name="Young N.D."/>
            <person name="Nejsum P."/>
            <person name="von Samson-Himmelstjerna G."/>
            <person name="Boag P.R."/>
            <person name="Tan P."/>
            <person name="Li Q."/>
            <person name="Min J."/>
            <person name="Yang Y."/>
            <person name="Wang X."/>
            <person name="Fang X."/>
            <person name="Hall R.S."/>
            <person name="Hofmann A."/>
            <person name="Sternberg P.W."/>
            <person name="Jex A.R."/>
            <person name="Gasser R.B."/>
        </authorList>
    </citation>
    <scope>NUCLEOTIDE SEQUENCE [LARGE SCALE GENOMIC DNA]</scope>
    <source>
        <strain evidence="1">PN_DK_2014</strain>
    </source>
</reference>